<dbReference type="InterPro" id="IPR036291">
    <property type="entry name" value="NAD(P)-bd_dom_sf"/>
</dbReference>
<accession>A0ABT8ZGY9</accession>
<reference evidence="1" key="1">
    <citation type="submission" date="2023-07" db="EMBL/GenBank/DDBJ databases">
        <title>Bacterial whole genome sequence for Sphingobium sp. HBC34.</title>
        <authorList>
            <person name="Le V."/>
            <person name="Ko S.-R."/>
            <person name="Ahn C.-Y."/>
            <person name="Oh H.-M."/>
        </authorList>
    </citation>
    <scope>NUCLEOTIDE SEQUENCE</scope>
    <source>
        <strain evidence="1">HBC34</strain>
    </source>
</reference>
<dbReference type="Pfam" id="PF13561">
    <property type="entry name" value="adh_short_C2"/>
    <property type="match status" value="1"/>
</dbReference>
<dbReference type="InterPro" id="IPR002347">
    <property type="entry name" value="SDR_fam"/>
</dbReference>
<keyword evidence="2" id="KW-1185">Reference proteome</keyword>
<name>A0ABT8ZGY9_9SPHN</name>
<organism evidence="1 2">
    <name type="scientific">Sphingobium cyanobacteriorum</name>
    <dbReference type="NCBI Taxonomy" id="3063954"/>
    <lineage>
        <taxon>Bacteria</taxon>
        <taxon>Pseudomonadati</taxon>
        <taxon>Pseudomonadota</taxon>
        <taxon>Alphaproteobacteria</taxon>
        <taxon>Sphingomonadales</taxon>
        <taxon>Sphingomonadaceae</taxon>
        <taxon>Sphingobium</taxon>
    </lineage>
</organism>
<evidence type="ECO:0000313" key="1">
    <source>
        <dbReference type="EMBL" id="MDO7833437.1"/>
    </source>
</evidence>
<dbReference type="Gene3D" id="3.40.50.720">
    <property type="entry name" value="NAD(P)-binding Rossmann-like Domain"/>
    <property type="match status" value="1"/>
</dbReference>
<evidence type="ECO:0000313" key="2">
    <source>
        <dbReference type="Proteomes" id="UP001176471"/>
    </source>
</evidence>
<sequence length="91" mass="9699">MGTQGPQWRTTACIRSSLRFRPDLIGIGRPKPCVARPDEGAQQTAMAGDHVFKRLIAPEEIAATVMFLCSPDTAMISGLVVPVDGGMNAIC</sequence>
<dbReference type="SUPFAM" id="SSF51735">
    <property type="entry name" value="NAD(P)-binding Rossmann-fold domains"/>
    <property type="match status" value="1"/>
</dbReference>
<dbReference type="EMBL" id="JAUQOM010000001">
    <property type="protein sequence ID" value="MDO7833437.1"/>
    <property type="molecule type" value="Genomic_DNA"/>
</dbReference>
<proteinExistence type="predicted"/>
<dbReference type="RefSeq" id="WP_304533992.1">
    <property type="nucleotide sequence ID" value="NZ_JAUQOM010000001.1"/>
</dbReference>
<dbReference type="Proteomes" id="UP001176471">
    <property type="component" value="Unassembled WGS sequence"/>
</dbReference>
<protein>
    <submittedName>
        <fullName evidence="1">SDR family oxidoreductase</fullName>
    </submittedName>
</protein>
<comment type="caution">
    <text evidence="1">The sequence shown here is derived from an EMBL/GenBank/DDBJ whole genome shotgun (WGS) entry which is preliminary data.</text>
</comment>
<gene>
    <name evidence="1" type="ORF">Q4610_00090</name>
</gene>